<reference evidence="1" key="1">
    <citation type="submission" date="2022-09" db="EMBL/GenBank/DDBJ databases">
        <title>A Global Phylogenomic Analysis of the Shiitake Genus Lentinula.</title>
        <authorList>
            <consortium name="DOE Joint Genome Institute"/>
            <person name="Sierra-Patev S."/>
            <person name="Min B."/>
            <person name="Naranjo-Ortiz M."/>
            <person name="Looney B."/>
            <person name="Konkel Z."/>
            <person name="Slot J.C."/>
            <person name="Sakamoto Y."/>
            <person name="Steenwyk J.L."/>
            <person name="Rokas A."/>
            <person name="Carro J."/>
            <person name="Camarero S."/>
            <person name="Ferreira P."/>
            <person name="Molpeceres G."/>
            <person name="Ruiz-Duenas F.J."/>
            <person name="Serrano A."/>
            <person name="Henrissat B."/>
            <person name="Drula E."/>
            <person name="Hughes K.W."/>
            <person name="Mata J.L."/>
            <person name="Ishikawa N.K."/>
            <person name="Vargas-Isla R."/>
            <person name="Ushijima S."/>
            <person name="Smith C.A."/>
            <person name="Ahrendt S."/>
            <person name="Andreopoulos W."/>
            <person name="He G."/>
            <person name="Labutti K."/>
            <person name="Lipzen A."/>
            <person name="Ng V."/>
            <person name="Riley R."/>
            <person name="Sandor L."/>
            <person name="Barry K."/>
            <person name="Martinez A.T."/>
            <person name="Xiao Y."/>
            <person name="Gibbons J.G."/>
            <person name="Terashima K."/>
            <person name="Grigoriev I.V."/>
            <person name="Hibbett D.S."/>
        </authorList>
    </citation>
    <scope>NUCLEOTIDE SEQUENCE</scope>
    <source>
        <strain evidence="1">TMI1499</strain>
    </source>
</reference>
<evidence type="ECO:0000313" key="2">
    <source>
        <dbReference type="Proteomes" id="UP001163835"/>
    </source>
</evidence>
<protein>
    <submittedName>
        <fullName evidence="1">Uncharacterized protein</fullName>
    </submittedName>
</protein>
<evidence type="ECO:0000313" key="1">
    <source>
        <dbReference type="EMBL" id="KAJ3803610.1"/>
    </source>
</evidence>
<dbReference type="Proteomes" id="UP001163835">
    <property type="component" value="Unassembled WGS sequence"/>
</dbReference>
<organism evidence="1 2">
    <name type="scientific">Lentinula aff. lateritia</name>
    <dbReference type="NCBI Taxonomy" id="2804960"/>
    <lineage>
        <taxon>Eukaryota</taxon>
        <taxon>Fungi</taxon>
        <taxon>Dikarya</taxon>
        <taxon>Basidiomycota</taxon>
        <taxon>Agaricomycotina</taxon>
        <taxon>Agaricomycetes</taxon>
        <taxon>Agaricomycetidae</taxon>
        <taxon>Agaricales</taxon>
        <taxon>Marasmiineae</taxon>
        <taxon>Omphalotaceae</taxon>
        <taxon>Lentinula</taxon>
    </lineage>
</organism>
<dbReference type="EMBL" id="MU797191">
    <property type="protein sequence ID" value="KAJ3803610.1"/>
    <property type="molecule type" value="Genomic_DNA"/>
</dbReference>
<keyword evidence="2" id="KW-1185">Reference proteome</keyword>
<gene>
    <name evidence="1" type="ORF">F5876DRAFT_54300</name>
</gene>
<name>A0ACC1TGC8_9AGAR</name>
<sequence>MLDSNGVKKSNNGSYMLNLCQPCHSALKNGKTPALSSANHLFVGAVPEELKDLSVVEEAIIS</sequence>
<accession>A0ACC1TGC8</accession>
<proteinExistence type="predicted"/>
<comment type="caution">
    <text evidence="1">The sequence shown here is derived from an EMBL/GenBank/DDBJ whole genome shotgun (WGS) entry which is preliminary data.</text>
</comment>